<dbReference type="PROSITE" id="PS51203">
    <property type="entry name" value="CS"/>
    <property type="match status" value="1"/>
</dbReference>
<evidence type="ECO:0000256" key="2">
    <source>
        <dbReference type="RuleBase" id="RU003616"/>
    </source>
</evidence>
<dbReference type="InterPro" id="IPR008978">
    <property type="entry name" value="HSP20-like_chaperone"/>
</dbReference>
<dbReference type="HOGENOM" id="CLU_046737_12_3_9"/>
<evidence type="ECO:0000313" key="5">
    <source>
        <dbReference type="EMBL" id="AIS53438.1"/>
    </source>
</evidence>
<gene>
    <name evidence="5" type="primary">hspc4-2</name>
    <name evidence="5" type="ORF">TKV_c23110</name>
</gene>
<dbReference type="AlphaFoldDB" id="A0A097AUG0"/>
<evidence type="ECO:0000259" key="4">
    <source>
        <dbReference type="PROSITE" id="PS51203"/>
    </source>
</evidence>
<dbReference type="PANTHER" id="PTHR11527">
    <property type="entry name" value="HEAT-SHOCK PROTEIN 20 FAMILY MEMBER"/>
    <property type="match status" value="1"/>
</dbReference>
<dbReference type="Gene3D" id="2.60.40.790">
    <property type="match status" value="1"/>
</dbReference>
<dbReference type="InterPro" id="IPR002068">
    <property type="entry name" value="A-crystallin/Hsp20_dom"/>
</dbReference>
<keyword evidence="6" id="KW-1185">Reference proteome</keyword>
<comment type="similarity">
    <text evidence="1 2">Belongs to the small heat shock protein (HSP20) family.</text>
</comment>
<dbReference type="STRING" id="2325.TKV_c23110"/>
<protein>
    <submittedName>
        <fullName evidence="5">Small heat shock protein C4</fullName>
    </submittedName>
</protein>
<dbReference type="CDD" id="cd06464">
    <property type="entry name" value="ACD_sHsps-like"/>
    <property type="match status" value="1"/>
</dbReference>
<dbReference type="InterPro" id="IPR031107">
    <property type="entry name" value="Small_HSP"/>
</dbReference>
<dbReference type="SUPFAM" id="SSF49764">
    <property type="entry name" value="HSP20-like chaperones"/>
    <property type="match status" value="1"/>
</dbReference>
<dbReference type="InterPro" id="IPR007052">
    <property type="entry name" value="CS_dom"/>
</dbReference>
<sequence>MSLMRRGRDWWDWPFDFNIRNLPSIFDVNFPSISGLFSRPRVDITESETEIVATAELPGVDKKDIEINVYDNILEIKGQTTVDEEREDKNYYMRERYYGSFARRIELPAEVDPERTTAKFENGILKITMPKLHPSKPKGRKIDIE</sequence>
<name>A0A097AUG0_THEKI</name>
<dbReference type="EMBL" id="CP009170">
    <property type="protein sequence ID" value="AIS53438.1"/>
    <property type="molecule type" value="Genomic_DNA"/>
</dbReference>
<evidence type="ECO:0000259" key="3">
    <source>
        <dbReference type="PROSITE" id="PS01031"/>
    </source>
</evidence>
<dbReference type="OrthoDB" id="9811615at2"/>
<feature type="domain" description="CS" evidence="4">
    <location>
        <begin position="37"/>
        <end position="143"/>
    </location>
</feature>
<keyword evidence="5" id="KW-0346">Stress response</keyword>
<evidence type="ECO:0000313" key="6">
    <source>
        <dbReference type="Proteomes" id="UP000029669"/>
    </source>
</evidence>
<evidence type="ECO:0000256" key="1">
    <source>
        <dbReference type="PROSITE-ProRule" id="PRU00285"/>
    </source>
</evidence>
<dbReference type="eggNOG" id="COG0071">
    <property type="taxonomic scope" value="Bacteria"/>
</dbReference>
<dbReference type="KEGG" id="tki:TKV_c23110"/>
<proteinExistence type="inferred from homology"/>
<dbReference type="RefSeq" id="WP_004399058.1">
    <property type="nucleotide sequence ID" value="NZ_CP009170.1"/>
</dbReference>
<organism evidence="5 6">
    <name type="scientific">Thermoanaerobacter kivui</name>
    <name type="common">Acetogenium kivui</name>
    <dbReference type="NCBI Taxonomy" id="2325"/>
    <lineage>
        <taxon>Bacteria</taxon>
        <taxon>Bacillati</taxon>
        <taxon>Bacillota</taxon>
        <taxon>Clostridia</taxon>
        <taxon>Thermoanaerobacterales</taxon>
        <taxon>Thermoanaerobacteraceae</taxon>
        <taxon>Thermoanaerobacter</taxon>
    </lineage>
</organism>
<dbReference type="Pfam" id="PF00011">
    <property type="entry name" value="HSP20"/>
    <property type="match status" value="1"/>
</dbReference>
<accession>A0A097AUG0</accession>
<dbReference type="PROSITE" id="PS01031">
    <property type="entry name" value="SHSP"/>
    <property type="match status" value="1"/>
</dbReference>
<reference evidence="6" key="1">
    <citation type="journal article" date="2015" name="Genome Announc.">
        <title>Whole-Genome Sequences of 80 Environmental and Clinical Isolates of Burkholderia pseudomallei.</title>
        <authorList>
            <person name="Johnson S.L."/>
            <person name="Baker A.L."/>
            <person name="Chain P.S."/>
            <person name="Currie B.J."/>
            <person name="Daligault H.E."/>
            <person name="Davenport K.W."/>
            <person name="Davis C.B."/>
            <person name="Inglis T.J."/>
            <person name="Kaestli M."/>
            <person name="Koren S."/>
            <person name="Mayo M."/>
            <person name="Merritt A.J."/>
            <person name="Price E.P."/>
            <person name="Sarovich D.S."/>
            <person name="Warner J."/>
            <person name="Rosovitz M.J."/>
        </authorList>
    </citation>
    <scope>NUCLEOTIDE SEQUENCE [LARGE SCALE GENOMIC DNA]</scope>
    <source>
        <strain evidence="6">DSM 2030</strain>
    </source>
</reference>
<dbReference type="Proteomes" id="UP000029669">
    <property type="component" value="Chromosome"/>
</dbReference>
<feature type="domain" description="SHSP" evidence="3">
    <location>
        <begin position="33"/>
        <end position="145"/>
    </location>
</feature>